<proteinExistence type="predicted"/>
<comment type="caution">
    <text evidence="2">The sequence shown here is derived from an EMBL/GenBank/DDBJ whole genome shotgun (WGS) entry which is preliminary data.</text>
</comment>
<dbReference type="PANTHER" id="PTHR43591">
    <property type="entry name" value="METHYLTRANSFERASE"/>
    <property type="match status" value="1"/>
</dbReference>
<feature type="domain" description="Methyltransferase type 11" evidence="1">
    <location>
        <begin position="109"/>
        <end position="205"/>
    </location>
</feature>
<reference evidence="2 3" key="1">
    <citation type="submission" date="2020-08" db="EMBL/GenBank/DDBJ databases">
        <title>Genomic Encyclopedia of Type Strains, Phase III (KMG-III): the genomes of soil and plant-associated and newly described type strains.</title>
        <authorList>
            <person name="Whitman W."/>
        </authorList>
    </citation>
    <scope>NUCLEOTIDE SEQUENCE [LARGE SCALE GENOMIC DNA]</scope>
    <source>
        <strain evidence="2 3">CECT 8280</strain>
    </source>
</reference>
<evidence type="ECO:0000313" key="2">
    <source>
        <dbReference type="EMBL" id="MBB3163766.1"/>
    </source>
</evidence>
<dbReference type="SUPFAM" id="SSF53335">
    <property type="entry name" value="S-adenosyl-L-methionine-dependent methyltransferases"/>
    <property type="match status" value="1"/>
</dbReference>
<accession>A0ABR6GC08</accession>
<dbReference type="InterPro" id="IPR029063">
    <property type="entry name" value="SAM-dependent_MTases_sf"/>
</dbReference>
<organism evidence="2 3">
    <name type="scientific">Rhizobium laguerreae</name>
    <dbReference type="NCBI Taxonomy" id="1076926"/>
    <lineage>
        <taxon>Bacteria</taxon>
        <taxon>Pseudomonadati</taxon>
        <taxon>Pseudomonadota</taxon>
        <taxon>Alphaproteobacteria</taxon>
        <taxon>Hyphomicrobiales</taxon>
        <taxon>Rhizobiaceae</taxon>
        <taxon>Rhizobium/Agrobacterium group</taxon>
        <taxon>Rhizobium</taxon>
    </lineage>
</organism>
<protein>
    <submittedName>
        <fullName evidence="2">Ubiquinone/menaquinone biosynthesis C-methylase UbiE</fullName>
    </submittedName>
</protein>
<keyword evidence="2" id="KW-0830">Ubiquinone</keyword>
<dbReference type="Pfam" id="PF08241">
    <property type="entry name" value="Methyltransf_11"/>
    <property type="match status" value="1"/>
</dbReference>
<dbReference type="CDD" id="cd02440">
    <property type="entry name" value="AdoMet_MTases"/>
    <property type="match status" value="1"/>
</dbReference>
<evidence type="ECO:0000259" key="1">
    <source>
        <dbReference type="Pfam" id="PF08241"/>
    </source>
</evidence>
<dbReference type="PANTHER" id="PTHR43591:SF24">
    <property type="entry name" value="2-METHOXY-6-POLYPRENYL-1,4-BENZOQUINOL METHYLASE, MITOCHONDRIAL"/>
    <property type="match status" value="1"/>
</dbReference>
<keyword evidence="3" id="KW-1185">Reference proteome</keyword>
<dbReference type="Gene3D" id="3.40.50.150">
    <property type="entry name" value="Vaccinia Virus protein VP39"/>
    <property type="match status" value="1"/>
</dbReference>
<dbReference type="InterPro" id="IPR013216">
    <property type="entry name" value="Methyltransf_11"/>
</dbReference>
<sequence length="332" mass="36358">MVSFETERSRCAFHSRDFGRTGLGPRSDAHRHQRIQSYFTIDRPRFGGLYVTISADIEGGISAESAVFPAPFEEDVADFYQAFLVPILFEPYASEMAIVAERLKPCSVLEVAAGTGALTRALRATLDHATELVATDLSQAMIDVGAPSLTMSRTHWMHADAQNLPFAPSMFDLVVCQFGVMFFPDKLKAYGEAARVLRSGGRFLFATWDSLSANDFARYVDECLAGLFRSDPPDFLSRLPYSYFDPHTIKAHMSSAGFDSVSCDRIELTSVAAAHDVAAAFCQGTPLRGEIEKRAPGRILEIVDEVAEQLESRHGVRPCGGMSALVVVGRVS</sequence>
<dbReference type="Proteomes" id="UP000542811">
    <property type="component" value="Unassembled WGS sequence"/>
</dbReference>
<name>A0ABR6GC08_9HYPH</name>
<gene>
    <name evidence="2" type="ORF">FHS25_004246</name>
</gene>
<dbReference type="EMBL" id="JACHXX010000005">
    <property type="protein sequence ID" value="MBB3163766.1"/>
    <property type="molecule type" value="Genomic_DNA"/>
</dbReference>
<evidence type="ECO:0000313" key="3">
    <source>
        <dbReference type="Proteomes" id="UP000542811"/>
    </source>
</evidence>